<reference evidence="2 3" key="1">
    <citation type="journal article" date="2007" name="Genome Res.">
        <title>Genome characteristics of facultatively symbiotic Frankia sp. strains reflect host range and host plant biogeography.</title>
        <authorList>
            <person name="Normand P."/>
            <person name="Lapierre P."/>
            <person name="Tisa L.S."/>
            <person name="Gogarten J.P."/>
            <person name="Alloisio N."/>
            <person name="Bagnarol E."/>
            <person name="Bassi C.A."/>
            <person name="Berry A.M."/>
            <person name="Bickhart D.M."/>
            <person name="Choisne N."/>
            <person name="Couloux A."/>
            <person name="Cournoyer B."/>
            <person name="Cruveiller S."/>
            <person name="Daubin V."/>
            <person name="Demange N."/>
            <person name="Francino M.P."/>
            <person name="Goltsman E."/>
            <person name="Huang Y."/>
            <person name="Kopp O.R."/>
            <person name="Labarre L."/>
            <person name="Lapidus A."/>
            <person name="Lavire C."/>
            <person name="Marechal J."/>
            <person name="Martinez M."/>
            <person name="Mastronunzio J.E."/>
            <person name="Mullin B.C."/>
            <person name="Niemann J."/>
            <person name="Pujic P."/>
            <person name="Rawnsley T."/>
            <person name="Rouy Z."/>
            <person name="Schenowitz C."/>
            <person name="Sellstedt A."/>
            <person name="Tavares F."/>
            <person name="Tomkins J.P."/>
            <person name="Vallenet D."/>
            <person name="Valverde C."/>
            <person name="Wall L.G."/>
            <person name="Wang Y."/>
            <person name="Medigue C."/>
            <person name="Benson D.R."/>
        </authorList>
    </citation>
    <scope>NUCLEOTIDE SEQUENCE [LARGE SCALE GENOMIC DNA]</scope>
    <source>
        <strain evidence="3">DSM 45818 / CECT 9043 / CcI3</strain>
    </source>
</reference>
<dbReference type="OrthoDB" id="9785236at2"/>
<evidence type="ECO:0000256" key="1">
    <source>
        <dbReference type="SAM" id="MobiDB-lite"/>
    </source>
</evidence>
<feature type="compositionally biased region" description="Basic and acidic residues" evidence="1">
    <location>
        <begin position="399"/>
        <end position="416"/>
    </location>
</feature>
<dbReference type="HOGENOM" id="CLU_032013_2_0_11"/>
<dbReference type="AlphaFoldDB" id="Q2J6J5"/>
<accession>Q2J6J5</accession>
<dbReference type="Proteomes" id="UP000001937">
    <property type="component" value="Chromosome"/>
</dbReference>
<dbReference type="PANTHER" id="PTHR31891">
    <property type="entry name" value="FORMAMIDASE C869.04-RELATED"/>
    <property type="match status" value="1"/>
</dbReference>
<dbReference type="eggNOG" id="COG2421">
    <property type="taxonomic scope" value="Bacteria"/>
</dbReference>
<organism evidence="2 3">
    <name type="scientific">Frankia casuarinae (strain DSM 45818 / CECT 9043 / HFP020203 / CcI3)</name>
    <dbReference type="NCBI Taxonomy" id="106370"/>
    <lineage>
        <taxon>Bacteria</taxon>
        <taxon>Bacillati</taxon>
        <taxon>Actinomycetota</taxon>
        <taxon>Actinomycetes</taxon>
        <taxon>Frankiales</taxon>
        <taxon>Frankiaceae</taxon>
        <taxon>Frankia</taxon>
    </lineage>
</organism>
<feature type="region of interest" description="Disordered" evidence="1">
    <location>
        <begin position="390"/>
        <end position="443"/>
    </location>
</feature>
<dbReference type="SUPFAM" id="SSF141130">
    <property type="entry name" value="Acetamidase/Formamidase-like"/>
    <property type="match status" value="1"/>
</dbReference>
<gene>
    <name evidence="2" type="ordered locus">Francci3_3746</name>
</gene>
<evidence type="ECO:0008006" key="4">
    <source>
        <dbReference type="Google" id="ProtNLM"/>
    </source>
</evidence>
<evidence type="ECO:0000313" key="2">
    <source>
        <dbReference type="EMBL" id="ABD13097.1"/>
    </source>
</evidence>
<dbReference type="RefSeq" id="WP_011438121.1">
    <property type="nucleotide sequence ID" value="NC_007777.1"/>
</dbReference>
<dbReference type="InterPro" id="IPR004304">
    <property type="entry name" value="FmdA_AmdA"/>
</dbReference>
<dbReference type="Pfam" id="PF03069">
    <property type="entry name" value="FmdA_AmdA"/>
    <property type="match status" value="1"/>
</dbReference>
<dbReference type="PANTHER" id="PTHR31891:SF1">
    <property type="entry name" value="FORMAMIDASE C869.04-RELATED"/>
    <property type="match status" value="1"/>
</dbReference>
<evidence type="ECO:0000313" key="3">
    <source>
        <dbReference type="Proteomes" id="UP000001937"/>
    </source>
</evidence>
<keyword evidence="3" id="KW-1185">Reference proteome</keyword>
<proteinExistence type="predicted"/>
<sequence>MALQPGRGRIEGRHYLPSTPETIRWGELPNALTRPVLSIDSGATVTFDTVSQEGILCDQGRDPDAFFAGFGVAPSEVLADARAIAASGIPHRFGVDGPHIVTGPVFIRGAEPGDVLRVEVVSLHPRARYGIVSTRHGAGLLAGEFPEGGPPDADADARHWRRFRTVTTFCAVERRRGRLFGALTSVNGSRTRFPLAPFLGIMAVGVDTTTKIVPSTSIGLHGGALDCRELGAGARLFLPVQVSGALFAVGDPHYALGDGKIGATALDGPLRATLRLTVLRDTAARSVLGALREPFIETDTAWVTLGLDVDLAESVRRAARSAVVFLQSRVGLDRTEALAYLSAAADFGACQLGTGTQSAFCRIRRADFTELPIAKPRLPRSGLVRIVGVGDSETEDPTDPEHAAEKTPDRADEKIGRAVRIHWAEPAGASPPIDAEAGGPDTP</sequence>
<dbReference type="Gene3D" id="2.60.120.580">
    <property type="entry name" value="Acetamidase/Formamidase-like domains"/>
    <property type="match status" value="2"/>
</dbReference>
<dbReference type="KEGG" id="fra:Francci3_3746"/>
<dbReference type="GO" id="GO:0016811">
    <property type="term" value="F:hydrolase activity, acting on carbon-nitrogen (but not peptide) bonds, in linear amides"/>
    <property type="evidence" value="ECO:0007669"/>
    <property type="project" value="InterPro"/>
</dbReference>
<name>Q2J6J5_FRACC</name>
<protein>
    <recommendedName>
        <fullName evidence="4">Acetamidase/Formamidase</fullName>
    </recommendedName>
</protein>
<dbReference type="PhylomeDB" id="Q2J6J5"/>
<dbReference type="EMBL" id="CP000249">
    <property type="protein sequence ID" value="ABD13097.1"/>
    <property type="molecule type" value="Genomic_DNA"/>
</dbReference>
<dbReference type="Gene3D" id="3.10.28.20">
    <property type="entry name" value="Acetamidase/Formamidase-like domains"/>
    <property type="match status" value="1"/>
</dbReference>